<dbReference type="Pfam" id="PF11948">
    <property type="entry name" value="DUF3465"/>
    <property type="match status" value="1"/>
</dbReference>
<dbReference type="OrthoDB" id="195616at2"/>
<evidence type="ECO:0000313" key="2">
    <source>
        <dbReference type="EMBL" id="EEP68685.1"/>
    </source>
</evidence>
<dbReference type="Proteomes" id="UP000003009">
    <property type="component" value="Unassembled WGS sequence"/>
</dbReference>
<sequence>MFKNKHKSKYQWVVLVLIVLLAVGKQWLAHRQSQQPNAPQVSTTQSQPQPSRDTQRQPEKAAPPAANFEHILQQAYQNHQSNLQIQGSGRVIKTLPDDTQGSRHQRFIVKLASGQTLLFAHNIDLAPKIRGLKKGDTIAFNGEYEWSEQGGVIHWTHKDPNGRHVDGWLEHNGQRYE</sequence>
<evidence type="ECO:0000313" key="3">
    <source>
        <dbReference type="Proteomes" id="UP000003009"/>
    </source>
</evidence>
<gene>
    <name evidence="2" type="ORF">GCWU000324_00589</name>
</gene>
<accession>C4GI97</accession>
<proteinExistence type="predicted"/>
<comment type="caution">
    <text evidence="2">The sequence shown here is derived from an EMBL/GenBank/DDBJ whole genome shotgun (WGS) entry which is preliminary data.</text>
</comment>
<protein>
    <recommendedName>
        <fullName evidence="4">DUF3465 domain-containing protein</fullName>
    </recommendedName>
</protein>
<dbReference type="HOGENOM" id="CLU_106707_1_0_4"/>
<dbReference type="GeneID" id="84907041"/>
<keyword evidence="3" id="KW-1185">Reference proteome</keyword>
<feature type="region of interest" description="Disordered" evidence="1">
    <location>
        <begin position="32"/>
        <end position="64"/>
    </location>
</feature>
<name>C4GI97_9NEIS</name>
<dbReference type="InterPro" id="IPR021856">
    <property type="entry name" value="DUF3465"/>
</dbReference>
<dbReference type="RefSeq" id="WP_003794091.1">
    <property type="nucleotide sequence ID" value="NZ_GG665871.1"/>
</dbReference>
<feature type="compositionally biased region" description="Low complexity" evidence="1">
    <location>
        <begin position="39"/>
        <end position="52"/>
    </location>
</feature>
<dbReference type="AlphaFoldDB" id="C4GI97"/>
<dbReference type="STRING" id="629741.GCWU000324_00589"/>
<evidence type="ECO:0008006" key="4">
    <source>
        <dbReference type="Google" id="ProtNLM"/>
    </source>
</evidence>
<organism evidence="2 3">
    <name type="scientific">Kingella oralis ATCC 51147</name>
    <dbReference type="NCBI Taxonomy" id="629741"/>
    <lineage>
        <taxon>Bacteria</taxon>
        <taxon>Pseudomonadati</taxon>
        <taxon>Pseudomonadota</taxon>
        <taxon>Betaproteobacteria</taxon>
        <taxon>Neisseriales</taxon>
        <taxon>Neisseriaceae</taxon>
        <taxon>Kingella</taxon>
    </lineage>
</organism>
<reference evidence="2" key="1">
    <citation type="submission" date="2009-04" db="EMBL/GenBank/DDBJ databases">
        <authorList>
            <person name="Weinstock G."/>
            <person name="Sodergren E."/>
            <person name="Clifton S."/>
            <person name="Fulton L."/>
            <person name="Fulton B."/>
            <person name="Courtney L."/>
            <person name="Fronick C."/>
            <person name="Harrison M."/>
            <person name="Strong C."/>
            <person name="Farmer C."/>
            <person name="Delahaunty K."/>
            <person name="Markovic C."/>
            <person name="Hall O."/>
            <person name="Minx P."/>
            <person name="Tomlinson C."/>
            <person name="Mitreva M."/>
            <person name="Nelson J."/>
            <person name="Hou S."/>
            <person name="Wollam A."/>
            <person name="Pepin K.H."/>
            <person name="Johnson M."/>
            <person name="Bhonagiri V."/>
            <person name="Nash W.E."/>
            <person name="Warren W."/>
            <person name="Chinwalla A."/>
            <person name="Mardis E.R."/>
            <person name="Wilson R.K."/>
        </authorList>
    </citation>
    <scope>NUCLEOTIDE SEQUENCE [LARGE SCALE GENOMIC DNA]</scope>
    <source>
        <strain evidence="2">ATCC 51147</strain>
    </source>
</reference>
<evidence type="ECO:0000256" key="1">
    <source>
        <dbReference type="SAM" id="MobiDB-lite"/>
    </source>
</evidence>
<dbReference type="EMBL" id="ACJW02000002">
    <property type="protein sequence ID" value="EEP68685.1"/>
    <property type="molecule type" value="Genomic_DNA"/>
</dbReference>